<evidence type="ECO:0000313" key="1">
    <source>
        <dbReference type="EMBL" id="MCG2615839.1"/>
    </source>
</evidence>
<dbReference type="Proteomes" id="UP001165367">
    <property type="component" value="Unassembled WGS sequence"/>
</dbReference>
<comment type="caution">
    <text evidence="1">The sequence shown here is derived from an EMBL/GenBank/DDBJ whole genome shotgun (WGS) entry which is preliminary data.</text>
</comment>
<evidence type="ECO:0000313" key="2">
    <source>
        <dbReference type="Proteomes" id="UP001165367"/>
    </source>
</evidence>
<sequence>MLSILKDNVDNSLNGTFDYWLCLGKICSQRPFFIFLINDKETSRSSQQIPWYSFIHQSSDTSSPMELLDISDFDHAKKSNFLFPVGANETVDNPSLQIEGSAAKTTAKPSQLIGVHAINTDASLLLLDSTGKKLSISSAPEQAFLDIRLTYAANGQTYSANLRFFFHTEDSLYFESWLDFGSEASQYGILDSSSNVTKVVHGDIFQSFKKMYGMSGVNDNDFFQRDGGGNNLIKTRIYYSENNIGKNDNVLHASTFSDNDVLLYLKRITASPGNPGDYQLLLPYLKLLLSQSESAHVSINSPDTGRYNLGLRKTLLRLTASILCSYCRVLIGEICGDNPRKNVLTSIHILFPNTLSQFTITYILNELHYNLVNLSPAEKPANFKGFELNALPESDATYLSDLSREENLKDKSIVLCIDCGKGTTDMGVYYYNKPTAFRLMRTGLPVAGNFLTFSAGLGILHSYTLRYAPNFIENGKIKNSLLEKFLKEIRNGYIQSENFWNYIERAKIRMARYSFEELDRFMLPEFAAVLNTRDESLFAQNLIAAISADTFYNTDASPNEGTISFNPYYTKHLLKAFFECLYTPLERLNTHHRDYGLANFSISQIKLSGRGMLFNPFRSFLKAELIKRSVAKENSFSDPGINDPISWKSASIDGVGNIKMLKSNNGILDTALINFTGSFKSFNNGFDAGSFDFIQRSDKWTFRFDHPIICGSHKLKKPQNGSIQDKKEYRLWFDGLQYRFSHKQNGNNAVKENFKYEPEHEMKNDHTKSFTLISQFPNVNDNDISRIVHYLDEIDN</sequence>
<organism evidence="1 2">
    <name type="scientific">Terrimonas ginsenosidimutans</name>
    <dbReference type="NCBI Taxonomy" id="2908004"/>
    <lineage>
        <taxon>Bacteria</taxon>
        <taxon>Pseudomonadati</taxon>
        <taxon>Bacteroidota</taxon>
        <taxon>Chitinophagia</taxon>
        <taxon>Chitinophagales</taxon>
        <taxon>Chitinophagaceae</taxon>
        <taxon>Terrimonas</taxon>
    </lineage>
</organism>
<proteinExistence type="predicted"/>
<reference evidence="1" key="1">
    <citation type="submission" date="2022-01" db="EMBL/GenBank/DDBJ databases">
        <authorList>
            <person name="Jo J.-H."/>
            <person name="Im W.-T."/>
        </authorList>
    </citation>
    <scope>NUCLEOTIDE SEQUENCE</scope>
    <source>
        <strain evidence="1">NA20</strain>
    </source>
</reference>
<protein>
    <recommendedName>
        <fullName evidence="3">Virulence factor SrfB</fullName>
    </recommendedName>
</protein>
<gene>
    <name evidence="1" type="ORF">LZZ85_16205</name>
</gene>
<evidence type="ECO:0008006" key="3">
    <source>
        <dbReference type="Google" id="ProtNLM"/>
    </source>
</evidence>
<dbReference type="EMBL" id="JAKLTR010000010">
    <property type="protein sequence ID" value="MCG2615839.1"/>
    <property type="molecule type" value="Genomic_DNA"/>
</dbReference>
<accession>A0ABS9KU19</accession>
<dbReference type="RefSeq" id="WP_237874105.1">
    <property type="nucleotide sequence ID" value="NZ_JAKLTR010000010.1"/>
</dbReference>
<name>A0ABS9KU19_9BACT</name>
<keyword evidence="2" id="KW-1185">Reference proteome</keyword>